<dbReference type="EMBL" id="LYUB02000015">
    <property type="protein sequence ID" value="OVF07172.1"/>
    <property type="molecule type" value="Genomic_DNA"/>
</dbReference>
<dbReference type="PROSITE" id="PS01044">
    <property type="entry name" value="SQUALEN_PHYTOEN_SYN_1"/>
    <property type="match status" value="1"/>
</dbReference>
<evidence type="ECO:0000313" key="21">
    <source>
        <dbReference type="EMBL" id="OVF07172.1"/>
    </source>
</evidence>
<comment type="similarity">
    <text evidence="5 20">Belongs to the phytoene/squalene synthase family.</text>
</comment>
<evidence type="ECO:0000256" key="19">
    <source>
        <dbReference type="ARBA" id="ARBA00049223"/>
    </source>
</evidence>
<evidence type="ECO:0000256" key="13">
    <source>
        <dbReference type="ARBA" id="ARBA00023011"/>
    </source>
</evidence>
<dbReference type="SFLD" id="SFLDS00005">
    <property type="entry name" value="Isoprenoid_Synthase_Type_I"/>
    <property type="match status" value="1"/>
</dbReference>
<evidence type="ECO:0000256" key="3">
    <source>
        <dbReference type="ARBA" id="ARBA00004389"/>
    </source>
</evidence>
<evidence type="ECO:0000256" key="2">
    <source>
        <dbReference type="ARBA" id="ARBA00004144"/>
    </source>
</evidence>
<name>A0AA91T0K1_CLALS</name>
<dbReference type="GO" id="GO:0005789">
    <property type="term" value="C:endoplasmic reticulum membrane"/>
    <property type="evidence" value="ECO:0007669"/>
    <property type="project" value="UniProtKB-SubCell"/>
</dbReference>
<dbReference type="InterPro" id="IPR044844">
    <property type="entry name" value="Trans_IPPS_euk-type"/>
</dbReference>
<proteinExistence type="inferred from homology"/>
<dbReference type="Pfam" id="PF00494">
    <property type="entry name" value="SQS_PSY"/>
    <property type="match status" value="1"/>
</dbReference>
<keyword evidence="13" id="KW-0756">Sterol biosynthesis</keyword>
<dbReference type="AlphaFoldDB" id="A0AA91T0K1"/>
<keyword evidence="16" id="KW-1207">Sterol metabolism</keyword>
<dbReference type="Gene3D" id="1.10.600.10">
    <property type="entry name" value="Farnesyl Diphosphate Synthase"/>
    <property type="match status" value="1"/>
</dbReference>
<evidence type="ECO:0000313" key="22">
    <source>
        <dbReference type="Proteomes" id="UP000195602"/>
    </source>
</evidence>
<dbReference type="InterPro" id="IPR008949">
    <property type="entry name" value="Isoprenoid_synthase_dom_sf"/>
</dbReference>
<evidence type="ECO:0000256" key="10">
    <source>
        <dbReference type="ARBA" id="ARBA00022848"/>
    </source>
</evidence>
<evidence type="ECO:0000256" key="9">
    <source>
        <dbReference type="ARBA" id="ARBA00022824"/>
    </source>
</evidence>
<dbReference type="SUPFAM" id="SSF48576">
    <property type="entry name" value="Terpenoid synthases"/>
    <property type="match status" value="1"/>
</dbReference>
<evidence type="ECO:0000256" key="1">
    <source>
        <dbReference type="ARBA" id="ARBA00001946"/>
    </source>
</evidence>
<keyword evidence="8 20" id="KW-0812">Transmembrane</keyword>
<keyword evidence="12 20" id="KW-1133">Transmembrane helix</keyword>
<gene>
    <name evidence="21" type="ORF">A9F13_15g01562</name>
</gene>
<dbReference type="FunFam" id="1.10.600.10:FF:000003">
    <property type="entry name" value="Farnesyl-diphosphate farnesyltransferase 1"/>
    <property type="match status" value="1"/>
</dbReference>
<comment type="caution">
    <text evidence="21">The sequence shown here is derived from an EMBL/GenBank/DDBJ whole genome shotgun (WGS) entry which is preliminary data.</text>
</comment>
<evidence type="ECO:0000256" key="16">
    <source>
        <dbReference type="ARBA" id="ARBA00023166"/>
    </source>
</evidence>
<keyword evidence="14" id="KW-0443">Lipid metabolism</keyword>
<dbReference type="PROSITE" id="PS01045">
    <property type="entry name" value="SQUALEN_PHYTOEN_SYN_2"/>
    <property type="match status" value="1"/>
</dbReference>
<evidence type="ECO:0000256" key="12">
    <source>
        <dbReference type="ARBA" id="ARBA00022989"/>
    </source>
</evidence>
<dbReference type="GO" id="GO:0006696">
    <property type="term" value="P:ergosterol biosynthetic process"/>
    <property type="evidence" value="ECO:0007669"/>
    <property type="project" value="TreeGrafter"/>
</dbReference>
<evidence type="ECO:0000256" key="20">
    <source>
        <dbReference type="RuleBase" id="RU368088"/>
    </source>
</evidence>
<dbReference type="EC" id="2.5.1.21" evidence="20"/>
<dbReference type="InterPro" id="IPR002060">
    <property type="entry name" value="Squ/phyt_synthse"/>
</dbReference>
<comment type="pathway">
    <text evidence="4 20">Terpene metabolism; lanosterol biosynthesis; lanosterol from farnesyl diphosphate: step 1/3.</text>
</comment>
<dbReference type="KEGG" id="clus:A9F13_15g01562"/>
<evidence type="ECO:0000256" key="14">
    <source>
        <dbReference type="ARBA" id="ARBA00023098"/>
    </source>
</evidence>
<evidence type="ECO:0000256" key="15">
    <source>
        <dbReference type="ARBA" id="ARBA00023136"/>
    </source>
</evidence>
<dbReference type="GO" id="GO:0051996">
    <property type="term" value="F:squalene synthase [NAD(P)H] activity"/>
    <property type="evidence" value="ECO:0007669"/>
    <property type="project" value="UniProtKB-UniRule"/>
</dbReference>
<keyword evidence="11" id="KW-0752">Steroid biosynthesis</keyword>
<evidence type="ECO:0000256" key="11">
    <source>
        <dbReference type="ARBA" id="ARBA00022955"/>
    </source>
</evidence>
<dbReference type="CDD" id="cd00683">
    <property type="entry name" value="Trans_IPPS_HH"/>
    <property type="match status" value="1"/>
</dbReference>
<comment type="catalytic activity">
    <reaction evidence="18">
        <text>2 (2E,6E)-farnesyl diphosphate + NADH + H(+) = squalene + 2 diphosphate + NAD(+)</text>
        <dbReference type="Rhea" id="RHEA:32299"/>
        <dbReference type="ChEBI" id="CHEBI:15378"/>
        <dbReference type="ChEBI" id="CHEBI:15440"/>
        <dbReference type="ChEBI" id="CHEBI:33019"/>
        <dbReference type="ChEBI" id="CHEBI:57540"/>
        <dbReference type="ChEBI" id="CHEBI:57945"/>
        <dbReference type="ChEBI" id="CHEBI:175763"/>
        <dbReference type="EC" id="2.5.1.21"/>
    </reaction>
    <physiologicalReaction direction="left-to-right" evidence="18">
        <dbReference type="Rhea" id="RHEA:32300"/>
    </physiologicalReaction>
</comment>
<keyword evidence="6" id="KW-0444">Lipid biosynthesis</keyword>
<evidence type="ECO:0000256" key="4">
    <source>
        <dbReference type="ARBA" id="ARBA00005057"/>
    </source>
</evidence>
<dbReference type="GO" id="GO:0045338">
    <property type="term" value="P:farnesyl diphosphate metabolic process"/>
    <property type="evidence" value="ECO:0007669"/>
    <property type="project" value="InterPro"/>
</dbReference>
<evidence type="ECO:0000256" key="17">
    <source>
        <dbReference type="ARBA" id="ARBA00023221"/>
    </source>
</evidence>
<evidence type="ECO:0000256" key="7">
    <source>
        <dbReference type="ARBA" id="ARBA00022679"/>
    </source>
</evidence>
<protein>
    <recommendedName>
        <fullName evidence="20">Squalene synthase</fullName>
        <shortName evidence="20">SQS</shortName>
        <shortName evidence="20">SS</shortName>
        <ecNumber evidence="20">2.5.1.21</ecNumber>
    </recommendedName>
</protein>
<sequence length="448" mass="51519">MGKLLQLLAHPTELRAAVQYFCFKSSMYPLDLKNAPESLKKCYVFLKLTSRSFAAVIEELHPELRDAVMIFYLVLRALDTVEDDMTIDPNVKVPLLRSFHEKLSLKDWNFDGNGPNEKDRIVLVEFHHILTEFHKLRPEYQDIVKKITKKMGNGMADYILDENFNTNGLETVKDFDLYCHYVAGLVGEGLSDLLVLARFADNQVQADNYRLSESMGLFLQKTNIIRDYHEDLEDGRSFYPREIWSKYTDSLPNFFKKPEEREKGVECINDLVLNALNHVIDVLTYLSLIRESTSFNFCAIPQVMAIATLAEIYNNKKVLETNVKIRKGTTCKLILNSRTLPGVVDIFRHYVRVINHKSDVRDPNYLKIGIKLGEIEQFCETMYPHKASLPPYVQQKRKPINENIINRGNFDRDGAAMISVEEFKCNIALAMGATTIAALVFFLYSALF</sequence>
<dbReference type="GO" id="GO:0055056">
    <property type="term" value="F:D-glucose transmembrane transporter activity"/>
    <property type="evidence" value="ECO:0007669"/>
    <property type="project" value="UniProtKB-UniRule"/>
</dbReference>
<dbReference type="InterPro" id="IPR019845">
    <property type="entry name" value="Squalene/phytoene_synthase_CS"/>
</dbReference>
<dbReference type="NCBIfam" id="TIGR01559">
    <property type="entry name" value="squal_synth"/>
    <property type="match status" value="1"/>
</dbReference>
<dbReference type="InterPro" id="IPR006449">
    <property type="entry name" value="Squal_synth-like"/>
</dbReference>
<dbReference type="PANTHER" id="PTHR11626:SF2">
    <property type="entry name" value="SQUALENE SYNTHASE"/>
    <property type="match status" value="1"/>
</dbReference>
<comment type="subcellular location">
    <subcellularLocation>
        <location evidence="3">Endoplasmic reticulum membrane</location>
        <topology evidence="3">Single-pass membrane protein</topology>
    </subcellularLocation>
    <subcellularLocation>
        <location evidence="2">Microsome</location>
    </subcellularLocation>
</comment>
<comment type="catalytic activity">
    <reaction evidence="19">
        <text>2 (2E,6E)-farnesyl diphosphate + NADPH + H(+) = squalene + 2 diphosphate + NADP(+)</text>
        <dbReference type="Rhea" id="RHEA:32295"/>
        <dbReference type="ChEBI" id="CHEBI:15378"/>
        <dbReference type="ChEBI" id="CHEBI:15440"/>
        <dbReference type="ChEBI" id="CHEBI:33019"/>
        <dbReference type="ChEBI" id="CHEBI:57783"/>
        <dbReference type="ChEBI" id="CHEBI:58349"/>
        <dbReference type="ChEBI" id="CHEBI:175763"/>
        <dbReference type="EC" id="2.5.1.21"/>
    </reaction>
    <physiologicalReaction direction="left-to-right" evidence="19">
        <dbReference type="Rhea" id="RHEA:32296"/>
    </physiologicalReaction>
</comment>
<dbReference type="SFLD" id="SFLDG01018">
    <property type="entry name" value="Squalene/Phytoene_Synthase_Lik"/>
    <property type="match status" value="1"/>
</dbReference>
<organism evidence="21 22">
    <name type="scientific">Clavispora lusitaniae</name>
    <name type="common">Candida lusitaniae</name>
    <dbReference type="NCBI Taxonomy" id="36911"/>
    <lineage>
        <taxon>Eukaryota</taxon>
        <taxon>Fungi</taxon>
        <taxon>Dikarya</taxon>
        <taxon>Ascomycota</taxon>
        <taxon>Saccharomycotina</taxon>
        <taxon>Pichiomycetes</taxon>
        <taxon>Metschnikowiaceae</taxon>
        <taxon>Clavispora</taxon>
    </lineage>
</organism>
<feature type="transmembrane region" description="Helical" evidence="20">
    <location>
        <begin position="427"/>
        <end position="447"/>
    </location>
</feature>
<accession>A0AA91T0K1</accession>
<evidence type="ECO:0000256" key="5">
    <source>
        <dbReference type="ARBA" id="ARBA00006251"/>
    </source>
</evidence>
<keyword evidence="7 20" id="KW-0808">Transferase</keyword>
<keyword evidence="15 20" id="KW-0472">Membrane</keyword>
<comment type="cofactor">
    <cofactor evidence="1 20">
        <name>Mg(2+)</name>
        <dbReference type="ChEBI" id="CHEBI:18420"/>
    </cofactor>
</comment>
<keyword evidence="9" id="KW-0256">Endoplasmic reticulum</keyword>
<evidence type="ECO:0000256" key="8">
    <source>
        <dbReference type="ARBA" id="ARBA00022692"/>
    </source>
</evidence>
<keyword evidence="10" id="KW-0492">Microsome</keyword>
<keyword evidence="17" id="KW-0753">Steroid metabolism</keyword>
<dbReference type="InterPro" id="IPR033904">
    <property type="entry name" value="Trans_IPPS_HH"/>
</dbReference>
<dbReference type="Proteomes" id="UP000195602">
    <property type="component" value="Unassembled WGS sequence"/>
</dbReference>
<reference evidence="21 22" key="1">
    <citation type="submission" date="2017-04" db="EMBL/GenBank/DDBJ databases">
        <title>Draft genome of the yeast Clavispora lusitaniae type strain CBS 6936.</title>
        <authorList>
            <person name="Durrens P."/>
            <person name="Klopp C."/>
            <person name="Biteau N."/>
            <person name="Fitton-Ouhabi V."/>
            <person name="Dementhon K."/>
            <person name="Accoceberry I."/>
            <person name="Sherman D.J."/>
            <person name="Noel T."/>
        </authorList>
    </citation>
    <scope>NUCLEOTIDE SEQUENCE [LARGE SCALE GENOMIC DNA]</scope>
    <source>
        <strain evidence="21 22">CBS 6936</strain>
    </source>
</reference>
<dbReference type="PANTHER" id="PTHR11626">
    <property type="entry name" value="FARNESYL-DIPHOSPHATE FARNESYLTRANSFERASE"/>
    <property type="match status" value="1"/>
</dbReference>
<evidence type="ECO:0000256" key="6">
    <source>
        <dbReference type="ARBA" id="ARBA00022516"/>
    </source>
</evidence>
<comment type="function">
    <text evidence="20">Catalyzes the condensation of 2 farnesyl pyrophosphate (FPP) moieties to form squalene.</text>
</comment>
<evidence type="ECO:0000256" key="18">
    <source>
        <dbReference type="ARBA" id="ARBA00048854"/>
    </source>
</evidence>